<feature type="domain" description="RNA polymerase sigma-70 region 2" evidence="7">
    <location>
        <begin position="28"/>
        <end position="95"/>
    </location>
</feature>
<dbReference type="InterPro" id="IPR013249">
    <property type="entry name" value="RNA_pol_sigma70_r4_t2"/>
</dbReference>
<name>A0AAE3SGQ0_9BACT</name>
<dbReference type="SUPFAM" id="SSF88946">
    <property type="entry name" value="Sigma2 domain of RNA polymerase sigma factors"/>
    <property type="match status" value="1"/>
</dbReference>
<dbReference type="InterPro" id="IPR007627">
    <property type="entry name" value="RNA_pol_sigma70_r2"/>
</dbReference>
<evidence type="ECO:0000313" key="10">
    <source>
        <dbReference type="Proteomes" id="UP001209229"/>
    </source>
</evidence>
<dbReference type="PANTHER" id="PTHR43133">
    <property type="entry name" value="RNA POLYMERASE ECF-TYPE SIGMA FACTO"/>
    <property type="match status" value="1"/>
</dbReference>
<feature type="domain" description="RNA polymerase sigma factor 70 region 4 type 2" evidence="8">
    <location>
        <begin position="126"/>
        <end position="177"/>
    </location>
</feature>
<dbReference type="Proteomes" id="UP001209229">
    <property type="component" value="Unassembled WGS sequence"/>
</dbReference>
<dbReference type="NCBIfam" id="TIGR02937">
    <property type="entry name" value="sigma70-ECF"/>
    <property type="match status" value="1"/>
</dbReference>
<dbReference type="GO" id="GO:0003677">
    <property type="term" value="F:DNA binding"/>
    <property type="evidence" value="ECO:0007669"/>
    <property type="project" value="UniProtKB-KW"/>
</dbReference>
<dbReference type="InterPro" id="IPR013325">
    <property type="entry name" value="RNA_pol_sigma_r2"/>
</dbReference>
<keyword evidence="5 6" id="KW-0804">Transcription</keyword>
<comment type="caution">
    <text evidence="9">The sequence shown here is derived from an EMBL/GenBank/DDBJ whole genome shotgun (WGS) entry which is preliminary data.</text>
</comment>
<dbReference type="InterPro" id="IPR000838">
    <property type="entry name" value="RNA_pol_sigma70_ECF_CS"/>
</dbReference>
<evidence type="ECO:0000256" key="2">
    <source>
        <dbReference type="ARBA" id="ARBA00023015"/>
    </source>
</evidence>
<sequence>MTSREYTDAELVELFKDKSHKQMAFKILISRYKERLYWHIRKIVISHDDADDVLQNTFLKIWQNFDSFQGKSALYTWLYRIATNEALTLLKKKRKSVQFSIDEEDSQYEKQLVNDPYFDGDEIQIQLQKAINTLPEKQRIIFNLKYFEELKYEEISEILETTVGSLKASYHHAAKKIEAYLKNNLVEKS</sequence>
<evidence type="ECO:0000313" key="9">
    <source>
        <dbReference type="EMBL" id="MCW3788566.1"/>
    </source>
</evidence>
<organism evidence="9 10">
    <name type="scientific">Plebeiibacterium sediminum</name>
    <dbReference type="NCBI Taxonomy" id="2992112"/>
    <lineage>
        <taxon>Bacteria</taxon>
        <taxon>Pseudomonadati</taxon>
        <taxon>Bacteroidota</taxon>
        <taxon>Bacteroidia</taxon>
        <taxon>Marinilabiliales</taxon>
        <taxon>Marinilabiliaceae</taxon>
        <taxon>Plebeiibacterium</taxon>
    </lineage>
</organism>
<protein>
    <recommendedName>
        <fullName evidence="6">RNA polymerase sigma factor</fullName>
    </recommendedName>
</protein>
<evidence type="ECO:0000259" key="8">
    <source>
        <dbReference type="Pfam" id="PF08281"/>
    </source>
</evidence>
<dbReference type="Pfam" id="PF04542">
    <property type="entry name" value="Sigma70_r2"/>
    <property type="match status" value="1"/>
</dbReference>
<evidence type="ECO:0000259" key="7">
    <source>
        <dbReference type="Pfam" id="PF04542"/>
    </source>
</evidence>
<dbReference type="EMBL" id="JAPDPJ010000057">
    <property type="protein sequence ID" value="MCW3788566.1"/>
    <property type="molecule type" value="Genomic_DNA"/>
</dbReference>
<proteinExistence type="inferred from homology"/>
<gene>
    <name evidence="9" type="ORF">OM075_19010</name>
</gene>
<dbReference type="Gene3D" id="1.10.1740.10">
    <property type="match status" value="1"/>
</dbReference>
<dbReference type="GO" id="GO:0006352">
    <property type="term" value="P:DNA-templated transcription initiation"/>
    <property type="evidence" value="ECO:0007669"/>
    <property type="project" value="InterPro"/>
</dbReference>
<dbReference type="PANTHER" id="PTHR43133:SF51">
    <property type="entry name" value="RNA POLYMERASE SIGMA FACTOR"/>
    <property type="match status" value="1"/>
</dbReference>
<evidence type="ECO:0000256" key="4">
    <source>
        <dbReference type="ARBA" id="ARBA00023125"/>
    </source>
</evidence>
<evidence type="ECO:0000256" key="6">
    <source>
        <dbReference type="RuleBase" id="RU000716"/>
    </source>
</evidence>
<dbReference type="RefSeq" id="WP_301192124.1">
    <property type="nucleotide sequence ID" value="NZ_JAPDPJ010000057.1"/>
</dbReference>
<dbReference type="InterPro" id="IPR039425">
    <property type="entry name" value="RNA_pol_sigma-70-like"/>
</dbReference>
<evidence type="ECO:0000256" key="1">
    <source>
        <dbReference type="ARBA" id="ARBA00010641"/>
    </source>
</evidence>
<evidence type="ECO:0000256" key="3">
    <source>
        <dbReference type="ARBA" id="ARBA00023082"/>
    </source>
</evidence>
<keyword evidence="10" id="KW-1185">Reference proteome</keyword>
<dbReference type="CDD" id="cd06171">
    <property type="entry name" value="Sigma70_r4"/>
    <property type="match status" value="1"/>
</dbReference>
<dbReference type="SUPFAM" id="SSF88659">
    <property type="entry name" value="Sigma3 and sigma4 domains of RNA polymerase sigma factors"/>
    <property type="match status" value="1"/>
</dbReference>
<accession>A0AAE3SGQ0</accession>
<keyword evidence="4 6" id="KW-0238">DNA-binding</keyword>
<dbReference type="AlphaFoldDB" id="A0AAE3SGQ0"/>
<dbReference type="Pfam" id="PF08281">
    <property type="entry name" value="Sigma70_r4_2"/>
    <property type="match status" value="1"/>
</dbReference>
<keyword evidence="3 6" id="KW-0731">Sigma factor</keyword>
<dbReference type="InterPro" id="IPR013324">
    <property type="entry name" value="RNA_pol_sigma_r3/r4-like"/>
</dbReference>
<dbReference type="InterPro" id="IPR014284">
    <property type="entry name" value="RNA_pol_sigma-70_dom"/>
</dbReference>
<keyword evidence="2 6" id="KW-0805">Transcription regulation</keyword>
<comment type="similarity">
    <text evidence="1 6">Belongs to the sigma-70 factor family. ECF subfamily.</text>
</comment>
<dbReference type="GO" id="GO:0016987">
    <property type="term" value="F:sigma factor activity"/>
    <property type="evidence" value="ECO:0007669"/>
    <property type="project" value="UniProtKB-KW"/>
</dbReference>
<dbReference type="InterPro" id="IPR036388">
    <property type="entry name" value="WH-like_DNA-bd_sf"/>
</dbReference>
<evidence type="ECO:0000256" key="5">
    <source>
        <dbReference type="ARBA" id="ARBA00023163"/>
    </source>
</evidence>
<reference evidence="9" key="1">
    <citation type="submission" date="2022-10" db="EMBL/GenBank/DDBJ databases">
        <authorList>
            <person name="Yu W.X."/>
        </authorList>
    </citation>
    <scope>NUCLEOTIDE SEQUENCE</scope>
    <source>
        <strain evidence="9">AAT</strain>
    </source>
</reference>
<dbReference type="PROSITE" id="PS01063">
    <property type="entry name" value="SIGMA70_ECF"/>
    <property type="match status" value="1"/>
</dbReference>
<dbReference type="Gene3D" id="1.10.10.10">
    <property type="entry name" value="Winged helix-like DNA-binding domain superfamily/Winged helix DNA-binding domain"/>
    <property type="match status" value="1"/>
</dbReference>